<feature type="region of interest" description="Disordered" evidence="1">
    <location>
        <begin position="117"/>
        <end position="136"/>
    </location>
</feature>
<dbReference type="EMBL" id="CP021995">
    <property type="protein sequence ID" value="ASD26522.1"/>
    <property type="molecule type" value="Genomic_DNA"/>
</dbReference>
<evidence type="ECO:0000313" key="5">
    <source>
        <dbReference type="Proteomes" id="UP000197024"/>
    </source>
</evidence>
<evidence type="ECO:0000313" key="4">
    <source>
        <dbReference type="EMBL" id="SPU42524.1"/>
    </source>
</evidence>
<dbReference type="InterPro" id="IPR047216">
    <property type="entry name" value="Endonuclease_DUF559_bact"/>
</dbReference>
<proteinExistence type="predicted"/>
<dbReference type="EMBL" id="UAQM01000001">
    <property type="protein sequence ID" value="SPU42524.1"/>
    <property type="molecule type" value="Genomic_DNA"/>
</dbReference>
<protein>
    <submittedName>
        <fullName evidence="4">Protein of uncharacterized function (DUF559)</fullName>
    </submittedName>
</protein>
<dbReference type="InterPro" id="IPR007569">
    <property type="entry name" value="DUF559"/>
</dbReference>
<dbReference type="AlphaFoldDB" id="A0A1Z3LWC6"/>
<dbReference type="SUPFAM" id="SSF52980">
    <property type="entry name" value="Restriction endonuclease-like"/>
    <property type="match status" value="1"/>
</dbReference>
<evidence type="ECO:0000259" key="2">
    <source>
        <dbReference type="Pfam" id="PF04480"/>
    </source>
</evidence>
<dbReference type="PANTHER" id="PTHR38590">
    <property type="entry name" value="BLL0828 PROTEIN"/>
    <property type="match status" value="1"/>
</dbReference>
<evidence type="ECO:0000313" key="6">
    <source>
        <dbReference type="Proteomes" id="UP000250358"/>
    </source>
</evidence>
<dbReference type="Proteomes" id="UP000250358">
    <property type="component" value="Unassembled WGS sequence"/>
</dbReference>
<accession>A0A1Z3LWC6</accession>
<dbReference type="CDD" id="cd01038">
    <property type="entry name" value="Endonuclease_DUF559"/>
    <property type="match status" value="1"/>
</dbReference>
<gene>
    <name evidence="3" type="ORF">CD943_06195</name>
    <name evidence="4" type="ORF">NCTC11165_00673</name>
</gene>
<evidence type="ECO:0000313" key="3">
    <source>
        <dbReference type="EMBL" id="ASD26522.1"/>
    </source>
</evidence>
<reference evidence="3 5" key="1">
    <citation type="submission" date="2017-06" db="EMBL/GenBank/DDBJ databases">
        <title>Biodegradation of gentamicin by bacterial consortia AMQD4 in synthetic medium and raw gentamicin sewage.</title>
        <authorList>
            <person name="Chang H."/>
            <person name="Feng Y."/>
            <person name="Li Z."/>
            <person name="Xue J."/>
            <person name="Cheng D."/>
        </authorList>
    </citation>
    <scope>NUCLEOTIDE SEQUENCE [LARGE SCALE GENOMIC DNA]</scope>
    <source>
        <strain evidence="3 5">BZC3</strain>
    </source>
</reference>
<feature type="domain" description="DUF559" evidence="2">
    <location>
        <begin position="8"/>
        <end position="113"/>
    </location>
</feature>
<dbReference type="RefSeq" id="WP_088410482.1">
    <property type="nucleotide sequence ID" value="NZ_CP021995.1"/>
</dbReference>
<evidence type="ECO:0000256" key="1">
    <source>
        <dbReference type="SAM" id="MobiDB-lite"/>
    </source>
</evidence>
<organism evidence="3 5">
    <name type="scientific">Brevundimonas diminuta</name>
    <name type="common">Pseudomonas diminuta</name>
    <dbReference type="NCBI Taxonomy" id="293"/>
    <lineage>
        <taxon>Bacteria</taxon>
        <taxon>Pseudomonadati</taxon>
        <taxon>Pseudomonadota</taxon>
        <taxon>Alphaproteobacteria</taxon>
        <taxon>Caulobacterales</taxon>
        <taxon>Caulobacteraceae</taxon>
        <taxon>Brevundimonas</taxon>
    </lineage>
</organism>
<dbReference type="Pfam" id="PF04480">
    <property type="entry name" value="DUF559"/>
    <property type="match status" value="1"/>
</dbReference>
<dbReference type="PANTHER" id="PTHR38590:SF1">
    <property type="entry name" value="BLL0828 PROTEIN"/>
    <property type="match status" value="1"/>
</dbReference>
<sequence>MEKPSARNRVFARRSRRAPTDAESAIWTLLKDRRLHGVKFRRQVLIGPYVADFACHALKLVVEVDGGIHRLTEARDADRDAWLVEAGYTVLRFDNSAILHNPNLVFDAVRRHVEGRRPHPSSVLLRKPPSPSRGEG</sequence>
<dbReference type="Proteomes" id="UP000197024">
    <property type="component" value="Chromosome"/>
</dbReference>
<dbReference type="Gene3D" id="3.40.960.10">
    <property type="entry name" value="VSR Endonuclease"/>
    <property type="match status" value="1"/>
</dbReference>
<reference evidence="3 5" key="2">
    <citation type="submission" date="2017-06" db="EMBL/GenBank/DDBJ databases">
        <authorList>
            <person name="Kim H.J."/>
            <person name="Triplett B.A."/>
        </authorList>
    </citation>
    <scope>NUCLEOTIDE SEQUENCE [LARGE SCALE GENOMIC DNA]</scope>
    <source>
        <strain evidence="3 5">BZC3</strain>
    </source>
</reference>
<reference evidence="4 6" key="3">
    <citation type="submission" date="2018-06" db="EMBL/GenBank/DDBJ databases">
        <authorList>
            <consortium name="Pathogen Informatics"/>
            <person name="Doyle S."/>
        </authorList>
    </citation>
    <scope>NUCLEOTIDE SEQUENCE [LARGE SCALE GENOMIC DNA]</scope>
    <source>
        <strain evidence="4 6">NCTC11165</strain>
    </source>
</reference>
<name>A0A1Z3LWC6_BREDI</name>
<dbReference type="InterPro" id="IPR011335">
    <property type="entry name" value="Restrct_endonuc-II-like"/>
</dbReference>